<dbReference type="InterPro" id="IPR002048">
    <property type="entry name" value="EF_hand_dom"/>
</dbReference>
<dbReference type="PANTHER" id="PTHR46212:SF3">
    <property type="entry name" value="GH27120P"/>
    <property type="match status" value="1"/>
</dbReference>
<keyword evidence="5" id="KW-0106">Calcium</keyword>
<keyword evidence="4" id="KW-0677">Repeat</keyword>
<proteinExistence type="predicted"/>
<evidence type="ECO:0000256" key="6">
    <source>
        <dbReference type="SAM" id="MobiDB-lite"/>
    </source>
</evidence>
<evidence type="ECO:0000313" key="8">
    <source>
        <dbReference type="EMBL" id="PGH14865.1"/>
    </source>
</evidence>
<dbReference type="PROSITE" id="PS50222">
    <property type="entry name" value="EF_HAND_2"/>
    <property type="match status" value="1"/>
</dbReference>
<keyword evidence="2" id="KW-0963">Cytoplasm</keyword>
<name>A0A2B7Y0Z5_9EURO</name>
<dbReference type="Pfam" id="PF13405">
    <property type="entry name" value="EF-hand_6"/>
    <property type="match status" value="1"/>
</dbReference>
<dbReference type="Proteomes" id="UP000223968">
    <property type="component" value="Unassembled WGS sequence"/>
</dbReference>
<keyword evidence="9" id="KW-1185">Reference proteome</keyword>
<dbReference type="SMART" id="SM00054">
    <property type="entry name" value="EFh"/>
    <property type="match status" value="3"/>
</dbReference>
<keyword evidence="3" id="KW-0479">Metal-binding</keyword>
<accession>A0A2B7Y0Z5</accession>
<dbReference type="GO" id="GO:0005509">
    <property type="term" value="F:calcium ion binding"/>
    <property type="evidence" value="ECO:0007669"/>
    <property type="project" value="InterPro"/>
</dbReference>
<sequence>MAYKGAYNPDALPAHAEPEQVRCSITLFSRERFSISASITIVAQMLGAMSTRQDPNQGRPPVPPPKNGPPAPQRRVSPAQKQGPHQPPPAQHSYPRQGGAGGPSPGPGPGPGPGQYRGGPNDPNTAGRLYSPPPHNYGMGPRPAHPAQNRPPPTSRPPRSPQPAGPNMPKSDDPRELFPLFRAANASNSGALSEIELGSALVNADYTSFDTNTVKMMVRMFDKDQSGSVGFDEFVALWRFLAAWRELFERFDEDCSGRISLQEFSKALIAFGYSLSPPFVSMIFTTFESRGRAKMAPIPGQKGGMSFDLFVQACITLKRMTDVFKRYDDDRDGYITLGFEEFLTECIRLRE</sequence>
<protein>
    <recommendedName>
        <fullName evidence="7">EF-hand domain-containing protein</fullName>
    </recommendedName>
</protein>
<dbReference type="PANTHER" id="PTHR46212">
    <property type="entry name" value="PEFLIN"/>
    <property type="match status" value="1"/>
</dbReference>
<evidence type="ECO:0000259" key="7">
    <source>
        <dbReference type="PROSITE" id="PS50222"/>
    </source>
</evidence>
<evidence type="ECO:0000256" key="3">
    <source>
        <dbReference type="ARBA" id="ARBA00022723"/>
    </source>
</evidence>
<dbReference type="CDD" id="cd16180">
    <property type="entry name" value="EFh_PEF_Group_I"/>
    <property type="match status" value="1"/>
</dbReference>
<feature type="domain" description="EF-hand" evidence="7">
    <location>
        <begin position="239"/>
        <end position="274"/>
    </location>
</feature>
<evidence type="ECO:0000256" key="2">
    <source>
        <dbReference type="ARBA" id="ARBA00022490"/>
    </source>
</evidence>
<dbReference type="Gene3D" id="1.10.238.10">
    <property type="entry name" value="EF-hand"/>
    <property type="match status" value="1"/>
</dbReference>
<evidence type="ECO:0000256" key="1">
    <source>
        <dbReference type="ARBA" id="ARBA00004496"/>
    </source>
</evidence>
<dbReference type="InterPro" id="IPR011992">
    <property type="entry name" value="EF-hand-dom_pair"/>
</dbReference>
<evidence type="ECO:0000256" key="5">
    <source>
        <dbReference type="ARBA" id="ARBA00022837"/>
    </source>
</evidence>
<dbReference type="PROSITE" id="PS00018">
    <property type="entry name" value="EF_HAND_1"/>
    <property type="match status" value="1"/>
</dbReference>
<dbReference type="STRING" id="1447875.A0A2B7Y0Z5"/>
<reference evidence="8 9" key="1">
    <citation type="submission" date="2017-10" db="EMBL/GenBank/DDBJ databases">
        <title>Comparative genomics in systemic dimorphic fungi from Ajellomycetaceae.</title>
        <authorList>
            <person name="Munoz J.F."/>
            <person name="Mcewen J.G."/>
            <person name="Clay O.K."/>
            <person name="Cuomo C.A."/>
        </authorList>
    </citation>
    <scope>NUCLEOTIDE SEQUENCE [LARGE SCALE GENOMIC DNA]</scope>
    <source>
        <strain evidence="8 9">UAMH5409</strain>
    </source>
</reference>
<dbReference type="AlphaFoldDB" id="A0A2B7Y0Z5"/>
<dbReference type="OrthoDB" id="186625at2759"/>
<dbReference type="GO" id="GO:0005737">
    <property type="term" value="C:cytoplasm"/>
    <property type="evidence" value="ECO:0007669"/>
    <property type="project" value="UniProtKB-SubCell"/>
</dbReference>
<dbReference type="InterPro" id="IPR051426">
    <property type="entry name" value="Peflin/Sorcin_CaBP"/>
</dbReference>
<gene>
    <name evidence="8" type="ORF">AJ79_02727</name>
</gene>
<organism evidence="8 9">
    <name type="scientific">Helicocarpus griseus UAMH5409</name>
    <dbReference type="NCBI Taxonomy" id="1447875"/>
    <lineage>
        <taxon>Eukaryota</taxon>
        <taxon>Fungi</taxon>
        <taxon>Dikarya</taxon>
        <taxon>Ascomycota</taxon>
        <taxon>Pezizomycotina</taxon>
        <taxon>Eurotiomycetes</taxon>
        <taxon>Eurotiomycetidae</taxon>
        <taxon>Onygenales</taxon>
        <taxon>Ajellomycetaceae</taxon>
        <taxon>Helicocarpus</taxon>
    </lineage>
</organism>
<comment type="subcellular location">
    <subcellularLocation>
        <location evidence="1">Cytoplasm</location>
    </subcellularLocation>
</comment>
<feature type="region of interest" description="Disordered" evidence="6">
    <location>
        <begin position="51"/>
        <end position="175"/>
    </location>
</feature>
<dbReference type="EMBL" id="PDNB01000030">
    <property type="protein sequence ID" value="PGH14865.1"/>
    <property type="molecule type" value="Genomic_DNA"/>
</dbReference>
<comment type="caution">
    <text evidence="8">The sequence shown here is derived from an EMBL/GenBank/DDBJ whole genome shotgun (WGS) entry which is preliminary data.</text>
</comment>
<evidence type="ECO:0000313" key="9">
    <source>
        <dbReference type="Proteomes" id="UP000223968"/>
    </source>
</evidence>
<dbReference type="SUPFAM" id="SSF47473">
    <property type="entry name" value="EF-hand"/>
    <property type="match status" value="1"/>
</dbReference>
<dbReference type="Pfam" id="PF13499">
    <property type="entry name" value="EF-hand_7"/>
    <property type="match status" value="1"/>
</dbReference>
<feature type="compositionally biased region" description="Pro residues" evidence="6">
    <location>
        <begin position="58"/>
        <end position="72"/>
    </location>
</feature>
<feature type="compositionally biased region" description="Pro residues" evidence="6">
    <location>
        <begin position="149"/>
        <end position="166"/>
    </location>
</feature>
<dbReference type="Pfam" id="PF13202">
    <property type="entry name" value="EF-hand_5"/>
    <property type="match status" value="1"/>
</dbReference>
<evidence type="ECO:0000256" key="4">
    <source>
        <dbReference type="ARBA" id="ARBA00022737"/>
    </source>
</evidence>
<dbReference type="GO" id="GO:0048306">
    <property type="term" value="F:calcium-dependent protein binding"/>
    <property type="evidence" value="ECO:0007669"/>
    <property type="project" value="UniProtKB-ARBA"/>
</dbReference>
<dbReference type="InterPro" id="IPR018247">
    <property type="entry name" value="EF_Hand_1_Ca_BS"/>
</dbReference>